<evidence type="ECO:0000313" key="4">
    <source>
        <dbReference type="Proteomes" id="UP000233551"/>
    </source>
</evidence>
<sequence>MDAYSRRSSSSTAAATRSPGGVNSNKPTGSCSVVAAGSVWETRMRSDEVKGGIKVFNGGEPEADHNNQNNAVPGKFWVRRFRDAWDSCSHKKAVAFSIFTLVWNLSSVVARIWAAFMLFVAFRYYQQSLVQPDDWEKDDGGAEATWHGRAGGPRRGRGPTIVEPTKEKKASEV</sequence>
<feature type="region of interest" description="Disordered" evidence="1">
    <location>
        <begin position="1"/>
        <end position="29"/>
    </location>
</feature>
<comment type="caution">
    <text evidence="3">The sequence shown here is derived from an EMBL/GenBank/DDBJ whole genome shotgun (WGS) entry which is preliminary data.</text>
</comment>
<feature type="region of interest" description="Disordered" evidence="1">
    <location>
        <begin position="136"/>
        <end position="173"/>
    </location>
</feature>
<dbReference type="PANTHER" id="PTHR46626">
    <property type="entry name" value="RETICULON-LIKE PROTEIN B17"/>
    <property type="match status" value="1"/>
</dbReference>
<accession>A0A2I0J7X6</accession>
<dbReference type="InterPro" id="IPR044647">
    <property type="entry name" value="RTNLB17/18/21"/>
</dbReference>
<dbReference type="PANTHER" id="PTHR46626:SF1">
    <property type="entry name" value="RETICULON-LIKE PROTEIN B21"/>
    <property type="match status" value="1"/>
</dbReference>
<evidence type="ECO:0000313" key="3">
    <source>
        <dbReference type="EMBL" id="PKI52339.1"/>
    </source>
</evidence>
<gene>
    <name evidence="3" type="ORF">CRG98_027265</name>
</gene>
<feature type="transmembrane region" description="Helical" evidence="2">
    <location>
        <begin position="101"/>
        <end position="125"/>
    </location>
</feature>
<dbReference type="EMBL" id="PGOL01001939">
    <property type="protein sequence ID" value="PKI52339.1"/>
    <property type="molecule type" value="Genomic_DNA"/>
</dbReference>
<protein>
    <recommendedName>
        <fullName evidence="5">Reticulon-like protein</fullName>
    </recommendedName>
</protein>
<feature type="compositionally biased region" description="Low complexity" evidence="1">
    <location>
        <begin position="1"/>
        <end position="18"/>
    </location>
</feature>
<evidence type="ECO:0008006" key="5">
    <source>
        <dbReference type="Google" id="ProtNLM"/>
    </source>
</evidence>
<evidence type="ECO:0000256" key="1">
    <source>
        <dbReference type="SAM" id="MobiDB-lite"/>
    </source>
</evidence>
<evidence type="ECO:0000256" key="2">
    <source>
        <dbReference type="SAM" id="Phobius"/>
    </source>
</evidence>
<dbReference type="AlphaFoldDB" id="A0A2I0J7X6"/>
<dbReference type="STRING" id="22663.A0A2I0J7X6"/>
<keyword evidence="2" id="KW-1133">Transmembrane helix</keyword>
<name>A0A2I0J7X6_PUNGR</name>
<keyword evidence="4" id="KW-1185">Reference proteome</keyword>
<dbReference type="Proteomes" id="UP000233551">
    <property type="component" value="Unassembled WGS sequence"/>
</dbReference>
<organism evidence="3 4">
    <name type="scientific">Punica granatum</name>
    <name type="common">Pomegranate</name>
    <dbReference type="NCBI Taxonomy" id="22663"/>
    <lineage>
        <taxon>Eukaryota</taxon>
        <taxon>Viridiplantae</taxon>
        <taxon>Streptophyta</taxon>
        <taxon>Embryophyta</taxon>
        <taxon>Tracheophyta</taxon>
        <taxon>Spermatophyta</taxon>
        <taxon>Magnoliopsida</taxon>
        <taxon>eudicotyledons</taxon>
        <taxon>Gunneridae</taxon>
        <taxon>Pentapetalae</taxon>
        <taxon>rosids</taxon>
        <taxon>malvids</taxon>
        <taxon>Myrtales</taxon>
        <taxon>Lythraceae</taxon>
        <taxon>Punica</taxon>
    </lineage>
</organism>
<reference evidence="3 4" key="1">
    <citation type="submission" date="2017-11" db="EMBL/GenBank/DDBJ databases">
        <title>De-novo sequencing of pomegranate (Punica granatum L.) genome.</title>
        <authorList>
            <person name="Akparov Z."/>
            <person name="Amiraslanov A."/>
            <person name="Hajiyeva S."/>
            <person name="Abbasov M."/>
            <person name="Kaur K."/>
            <person name="Hamwieh A."/>
            <person name="Solovyev V."/>
            <person name="Salamov A."/>
            <person name="Braich B."/>
            <person name="Kosarev P."/>
            <person name="Mahmoud A."/>
            <person name="Hajiyev E."/>
            <person name="Babayeva S."/>
            <person name="Izzatullayeva V."/>
            <person name="Mammadov A."/>
            <person name="Mammadov A."/>
            <person name="Sharifova S."/>
            <person name="Ojaghi J."/>
            <person name="Eynullazada K."/>
            <person name="Bayramov B."/>
            <person name="Abdulazimova A."/>
            <person name="Shahmuradov I."/>
        </authorList>
    </citation>
    <scope>NUCLEOTIDE SEQUENCE [LARGE SCALE GENOMIC DNA]</scope>
    <source>
        <strain evidence="4">cv. AG2017</strain>
        <tissue evidence="3">Leaf</tissue>
    </source>
</reference>
<keyword evidence="2" id="KW-0812">Transmembrane</keyword>
<feature type="compositionally biased region" description="Basic and acidic residues" evidence="1">
    <location>
        <begin position="164"/>
        <end position="173"/>
    </location>
</feature>
<keyword evidence="2" id="KW-0472">Membrane</keyword>
<proteinExistence type="predicted"/>